<dbReference type="InParanoid" id="M1BF98"/>
<dbReference type="Gramene" id="PGSC0003DMT400043846">
    <property type="protein sequence ID" value="PGSC0003DMT400043846"/>
    <property type="gene ID" value="PGSC0003DMG401017018"/>
</dbReference>
<reference evidence="2" key="2">
    <citation type="submission" date="2015-06" db="UniProtKB">
        <authorList>
            <consortium name="EnsemblPlants"/>
        </authorList>
    </citation>
    <scope>IDENTIFICATION</scope>
    <source>
        <strain evidence="2">DM1-3 516 R44</strain>
    </source>
</reference>
<proteinExistence type="predicted"/>
<dbReference type="Proteomes" id="UP000011115">
    <property type="component" value="Unassembled WGS sequence"/>
</dbReference>
<evidence type="ECO:0000313" key="2">
    <source>
        <dbReference type="EnsemblPlants" id="PGSC0003DMT400043846"/>
    </source>
</evidence>
<dbReference type="AlphaFoldDB" id="M1BF98"/>
<protein>
    <submittedName>
        <fullName evidence="2">Uncharacterized protein</fullName>
    </submittedName>
</protein>
<accession>M1BF98</accession>
<sequence>MAVAISLIRPARLRHHQSPRASSSSLFFSGGGAATRGPTGTGRLRSFFRWTAADDNSSISHNSSNKCSSCVRHVHRRKLRTAQTKQSYGQRTLANPFFFPEILNYSKRILTRSVQVLNSNSRHEESPRAGYQI</sequence>
<dbReference type="EnsemblPlants" id="PGSC0003DMT400043846">
    <property type="protein sequence ID" value="PGSC0003DMT400043846"/>
    <property type="gene ID" value="PGSC0003DMG401017018"/>
</dbReference>
<name>M1BF98_SOLTU</name>
<evidence type="ECO:0000313" key="3">
    <source>
        <dbReference type="Proteomes" id="UP000011115"/>
    </source>
</evidence>
<organism evidence="2 3">
    <name type="scientific">Solanum tuberosum</name>
    <name type="common">Potato</name>
    <dbReference type="NCBI Taxonomy" id="4113"/>
    <lineage>
        <taxon>Eukaryota</taxon>
        <taxon>Viridiplantae</taxon>
        <taxon>Streptophyta</taxon>
        <taxon>Embryophyta</taxon>
        <taxon>Tracheophyta</taxon>
        <taxon>Spermatophyta</taxon>
        <taxon>Magnoliopsida</taxon>
        <taxon>eudicotyledons</taxon>
        <taxon>Gunneridae</taxon>
        <taxon>Pentapetalae</taxon>
        <taxon>asterids</taxon>
        <taxon>lamiids</taxon>
        <taxon>Solanales</taxon>
        <taxon>Solanaceae</taxon>
        <taxon>Solanoideae</taxon>
        <taxon>Solaneae</taxon>
        <taxon>Solanum</taxon>
    </lineage>
</organism>
<evidence type="ECO:0000256" key="1">
    <source>
        <dbReference type="SAM" id="MobiDB-lite"/>
    </source>
</evidence>
<reference evidence="3" key="1">
    <citation type="journal article" date="2011" name="Nature">
        <title>Genome sequence and analysis of the tuber crop potato.</title>
        <authorList>
            <consortium name="The Potato Genome Sequencing Consortium"/>
        </authorList>
    </citation>
    <scope>NUCLEOTIDE SEQUENCE [LARGE SCALE GENOMIC DNA]</scope>
    <source>
        <strain evidence="3">cv. DM1-3 516 R44</strain>
    </source>
</reference>
<keyword evidence="3" id="KW-1185">Reference proteome</keyword>
<feature type="region of interest" description="Disordered" evidence="1">
    <location>
        <begin position="14"/>
        <end position="40"/>
    </location>
</feature>
<dbReference type="HOGENOM" id="CLU_1910361_0_0_1"/>
<dbReference type="PaxDb" id="4113-PGSC0003DMT400043846"/>